<dbReference type="InParanoid" id="A0A3N1HLF3"/>
<reference evidence="2 3" key="1">
    <citation type="journal article" date="2015" name="Stand. Genomic Sci.">
        <title>Genomic Encyclopedia of Bacterial and Archaeal Type Strains, Phase III: the genomes of soil and plant-associated and newly described type strains.</title>
        <authorList>
            <person name="Whitman W.B."/>
            <person name="Woyke T."/>
            <person name="Klenk H.P."/>
            <person name="Zhou Y."/>
            <person name="Lilburn T.G."/>
            <person name="Beck B.J."/>
            <person name="De Vos P."/>
            <person name="Vandamme P."/>
            <person name="Eisen J.A."/>
            <person name="Garrity G."/>
            <person name="Hugenholtz P."/>
            <person name="Kyrpides N.C."/>
        </authorList>
    </citation>
    <scope>NUCLEOTIDE SEQUENCE [LARGE SCALE GENOMIC DNA]</scope>
    <source>
        <strain evidence="2 3">CECT 7306</strain>
    </source>
</reference>
<feature type="region of interest" description="Disordered" evidence="1">
    <location>
        <begin position="201"/>
        <end position="233"/>
    </location>
</feature>
<evidence type="ECO:0000256" key="1">
    <source>
        <dbReference type="SAM" id="MobiDB-lite"/>
    </source>
</evidence>
<keyword evidence="3" id="KW-1185">Reference proteome</keyword>
<dbReference type="OrthoDB" id="5191849at2"/>
<sequence length="233" mass="25777">MPGRLSVDGSGMDMLLPLDRTAVDDAPPVVADQRWLAKAVEAVDRCVDRLVDDFVTHPFRHRVEHSLHVALMSDLLAQEELSGLYEMAGGQKTQLVHKEWPETRKRPLKKGRGNFDIAVLSPEGVAQTTTDRFLQGRIAAPIAIEIGLNYPLKHLKDDDWKLENSAVPHAYLIHFSHSLTKRDVAVEQFVASSASTGTAQSFSRSAFAHHDPKSGASHRKRLDEHSATPIPNA</sequence>
<protein>
    <submittedName>
        <fullName evidence="2">Uncharacterized protein</fullName>
    </submittedName>
</protein>
<evidence type="ECO:0000313" key="3">
    <source>
        <dbReference type="Proteomes" id="UP000276232"/>
    </source>
</evidence>
<name>A0A3N1HLF3_9ACTN</name>
<dbReference type="EMBL" id="RJKN01000004">
    <property type="protein sequence ID" value="ROP43353.1"/>
    <property type="molecule type" value="Genomic_DNA"/>
</dbReference>
<proteinExistence type="predicted"/>
<organism evidence="2 3">
    <name type="scientific">Pseudokineococcus lusitanus</name>
    <dbReference type="NCBI Taxonomy" id="763993"/>
    <lineage>
        <taxon>Bacteria</taxon>
        <taxon>Bacillati</taxon>
        <taxon>Actinomycetota</taxon>
        <taxon>Actinomycetes</taxon>
        <taxon>Kineosporiales</taxon>
        <taxon>Kineosporiaceae</taxon>
        <taxon>Pseudokineococcus</taxon>
    </lineage>
</organism>
<comment type="caution">
    <text evidence="2">The sequence shown here is derived from an EMBL/GenBank/DDBJ whole genome shotgun (WGS) entry which is preliminary data.</text>
</comment>
<dbReference type="AlphaFoldDB" id="A0A3N1HLF3"/>
<gene>
    <name evidence="2" type="ORF">EDC03_1956</name>
</gene>
<dbReference type="RefSeq" id="WP_123380011.1">
    <property type="nucleotide sequence ID" value="NZ_RJKN01000004.1"/>
</dbReference>
<accession>A0A3N1HLF3</accession>
<evidence type="ECO:0000313" key="2">
    <source>
        <dbReference type="EMBL" id="ROP43353.1"/>
    </source>
</evidence>
<dbReference type="Proteomes" id="UP000276232">
    <property type="component" value="Unassembled WGS sequence"/>
</dbReference>